<evidence type="ECO:0000313" key="13">
    <source>
        <dbReference type="Proteomes" id="UP000282654"/>
    </source>
</evidence>
<comment type="pathway">
    <text evidence="3 10">Cofactor biosynthesis; molybdopterin biosynthesis.</text>
</comment>
<dbReference type="Gene3D" id="2.170.190.11">
    <property type="entry name" value="Molybdopterin biosynthesis moea protein, domain 3"/>
    <property type="match status" value="1"/>
</dbReference>
<organism evidence="12 13">
    <name type="scientific">Thermodesulfitimonas autotrophica</name>
    <dbReference type="NCBI Taxonomy" id="1894989"/>
    <lineage>
        <taxon>Bacteria</taxon>
        <taxon>Bacillati</taxon>
        <taxon>Bacillota</taxon>
        <taxon>Clostridia</taxon>
        <taxon>Thermoanaerobacterales</taxon>
        <taxon>Thermoanaerobacteraceae</taxon>
        <taxon>Thermodesulfitimonas</taxon>
    </lineage>
</organism>
<evidence type="ECO:0000256" key="9">
    <source>
        <dbReference type="ARBA" id="ARBA00047317"/>
    </source>
</evidence>
<name>A0A3N5B2U9_9THEO</name>
<dbReference type="InterPro" id="IPR008284">
    <property type="entry name" value="MoCF_biosynth_CS"/>
</dbReference>
<dbReference type="AlphaFoldDB" id="A0A3N5B2U9"/>
<protein>
    <recommendedName>
        <fullName evidence="6 10">Molybdopterin molybdenumtransferase</fullName>
        <ecNumber evidence="5 10">2.10.1.1</ecNumber>
    </recommendedName>
</protein>
<dbReference type="InterPro" id="IPR024370">
    <property type="entry name" value="PBP_domain"/>
</dbReference>
<dbReference type="InterPro" id="IPR005110">
    <property type="entry name" value="MoeA_linker/N"/>
</dbReference>
<dbReference type="GO" id="GO:0006777">
    <property type="term" value="P:Mo-molybdopterin cofactor biosynthetic process"/>
    <property type="evidence" value="ECO:0007669"/>
    <property type="project" value="UniProtKB-UniRule"/>
</dbReference>
<dbReference type="InterPro" id="IPR005111">
    <property type="entry name" value="MoeA_C_domain_IV"/>
</dbReference>
<feature type="domain" description="MoaB/Mog" evidence="11">
    <location>
        <begin position="179"/>
        <end position="316"/>
    </location>
</feature>
<comment type="function">
    <text evidence="2">May be involved in the biosynthesis of molybdopterin.</text>
</comment>
<evidence type="ECO:0000256" key="4">
    <source>
        <dbReference type="ARBA" id="ARBA00010763"/>
    </source>
</evidence>
<dbReference type="InterPro" id="IPR036425">
    <property type="entry name" value="MoaB/Mog-like_dom_sf"/>
</dbReference>
<dbReference type="SUPFAM" id="SSF53850">
    <property type="entry name" value="Periplasmic binding protein-like II"/>
    <property type="match status" value="1"/>
</dbReference>
<dbReference type="RefSeq" id="WP_123928101.1">
    <property type="nucleotide sequence ID" value="NZ_RKRE01000001.1"/>
</dbReference>
<dbReference type="EC" id="2.10.1.1" evidence="5 10"/>
<comment type="similarity">
    <text evidence="4 10">Belongs to the MoeA family.</text>
</comment>
<evidence type="ECO:0000256" key="10">
    <source>
        <dbReference type="RuleBase" id="RU365090"/>
    </source>
</evidence>
<comment type="caution">
    <text evidence="12">The sequence shown here is derived from an EMBL/GenBank/DDBJ whole genome shotgun (WGS) entry which is preliminary data.</text>
</comment>
<evidence type="ECO:0000256" key="8">
    <source>
        <dbReference type="ARBA" id="ARBA00023150"/>
    </source>
</evidence>
<evidence type="ECO:0000256" key="3">
    <source>
        <dbReference type="ARBA" id="ARBA00005046"/>
    </source>
</evidence>
<comment type="cofactor">
    <cofactor evidence="10">
        <name>Mg(2+)</name>
        <dbReference type="ChEBI" id="CHEBI:18420"/>
    </cofactor>
</comment>
<evidence type="ECO:0000256" key="2">
    <source>
        <dbReference type="ARBA" id="ARBA00003487"/>
    </source>
</evidence>
<evidence type="ECO:0000313" key="12">
    <source>
        <dbReference type="EMBL" id="RPF49900.1"/>
    </source>
</evidence>
<dbReference type="Pfam" id="PF12727">
    <property type="entry name" value="PBP_like"/>
    <property type="match status" value="1"/>
</dbReference>
<evidence type="ECO:0000256" key="6">
    <source>
        <dbReference type="ARBA" id="ARBA00021108"/>
    </source>
</evidence>
<dbReference type="GO" id="GO:0061599">
    <property type="term" value="F:molybdopterin molybdotransferase activity"/>
    <property type="evidence" value="ECO:0007669"/>
    <property type="project" value="UniProtKB-UniRule"/>
</dbReference>
<dbReference type="UniPathway" id="UPA00344"/>
<dbReference type="InterPro" id="IPR036688">
    <property type="entry name" value="MoeA_C_domain_IV_sf"/>
</dbReference>
<dbReference type="Pfam" id="PF03454">
    <property type="entry name" value="MoeA_C"/>
    <property type="match status" value="1"/>
</dbReference>
<dbReference type="PROSITE" id="PS01079">
    <property type="entry name" value="MOCF_BIOSYNTHESIS_2"/>
    <property type="match status" value="1"/>
</dbReference>
<keyword evidence="13" id="KW-1185">Reference proteome</keyword>
<reference evidence="12 13" key="1">
    <citation type="submission" date="2018-11" db="EMBL/GenBank/DDBJ databases">
        <title>Genomic Encyclopedia of Type Strains, Phase IV (KMG-IV): sequencing the most valuable type-strain genomes for metagenomic binning, comparative biology and taxonomic classification.</title>
        <authorList>
            <person name="Goeker M."/>
        </authorList>
    </citation>
    <scope>NUCLEOTIDE SEQUENCE [LARGE SCALE GENOMIC DNA]</scope>
    <source>
        <strain evidence="12 13">DSM 102936</strain>
    </source>
</reference>
<dbReference type="PANTHER" id="PTHR10192:SF16">
    <property type="entry name" value="MOLYBDOPTERIN MOLYBDENUMTRANSFERASE"/>
    <property type="match status" value="1"/>
</dbReference>
<dbReference type="SUPFAM" id="SSF63867">
    <property type="entry name" value="MoeA C-terminal domain-like"/>
    <property type="match status" value="1"/>
</dbReference>
<dbReference type="GO" id="GO:0005829">
    <property type="term" value="C:cytosol"/>
    <property type="evidence" value="ECO:0007669"/>
    <property type="project" value="TreeGrafter"/>
</dbReference>
<dbReference type="NCBIfam" id="NF011068">
    <property type="entry name" value="PRK14498.1"/>
    <property type="match status" value="1"/>
</dbReference>
<dbReference type="Gene3D" id="3.90.105.10">
    <property type="entry name" value="Molybdopterin biosynthesis moea protein, domain 2"/>
    <property type="match status" value="1"/>
</dbReference>
<evidence type="ECO:0000256" key="7">
    <source>
        <dbReference type="ARBA" id="ARBA00022505"/>
    </source>
</evidence>
<dbReference type="Gene3D" id="2.40.340.10">
    <property type="entry name" value="MoeA, C-terminal, domain IV"/>
    <property type="match status" value="1"/>
</dbReference>
<dbReference type="InterPro" id="IPR036135">
    <property type="entry name" value="MoeA_linker/N_sf"/>
</dbReference>
<comment type="function">
    <text evidence="1 10">Catalyzes the insertion of molybdate into adenylated molybdopterin with the concomitant release of AMP.</text>
</comment>
<dbReference type="NCBIfam" id="TIGR00177">
    <property type="entry name" value="molyb_syn"/>
    <property type="match status" value="1"/>
</dbReference>
<dbReference type="InterPro" id="IPR001453">
    <property type="entry name" value="MoaB/Mog_dom"/>
</dbReference>
<dbReference type="SUPFAM" id="SSF63882">
    <property type="entry name" value="MoeA N-terminal region -like"/>
    <property type="match status" value="1"/>
</dbReference>
<dbReference type="Proteomes" id="UP000282654">
    <property type="component" value="Unassembled WGS sequence"/>
</dbReference>
<evidence type="ECO:0000256" key="1">
    <source>
        <dbReference type="ARBA" id="ARBA00002901"/>
    </source>
</evidence>
<keyword evidence="10" id="KW-0479">Metal-binding</keyword>
<dbReference type="OrthoDB" id="9804758at2"/>
<comment type="catalytic activity">
    <reaction evidence="9">
        <text>adenylyl-molybdopterin + molybdate = Mo-molybdopterin + AMP + H(+)</text>
        <dbReference type="Rhea" id="RHEA:35047"/>
        <dbReference type="ChEBI" id="CHEBI:15378"/>
        <dbReference type="ChEBI" id="CHEBI:36264"/>
        <dbReference type="ChEBI" id="CHEBI:62727"/>
        <dbReference type="ChEBI" id="CHEBI:71302"/>
        <dbReference type="ChEBI" id="CHEBI:456215"/>
        <dbReference type="EC" id="2.10.1.1"/>
    </reaction>
</comment>
<gene>
    <name evidence="12" type="ORF">EDD75_0726</name>
</gene>
<dbReference type="EMBL" id="RKRE01000001">
    <property type="protein sequence ID" value="RPF49900.1"/>
    <property type="molecule type" value="Genomic_DNA"/>
</dbReference>
<evidence type="ECO:0000256" key="5">
    <source>
        <dbReference type="ARBA" id="ARBA00013269"/>
    </source>
</evidence>
<dbReference type="Pfam" id="PF00994">
    <property type="entry name" value="MoCF_biosynth"/>
    <property type="match status" value="1"/>
</dbReference>
<dbReference type="Gene3D" id="3.40.980.10">
    <property type="entry name" value="MoaB/Mog-like domain"/>
    <property type="match status" value="1"/>
</dbReference>
<keyword evidence="7 10" id="KW-0500">Molybdenum</keyword>
<sequence>MKREIFLEEKPLEEALAGYWEFLRNLGALDPGPAETVPVAASCGRVTAGPVFAAVSHPHFHAAAMDGYAVQARRTFGATEQSPLRLRVGEEAFPVDTGDVLPEGCDAVIMVEDTHAVTPDVIEITAAVFPYQNVRVMGEDVVATEMLLPANYSIRPVDVGALLAGGVTTVAVHPQPRVALIPTGTEVVAPGTALKPGDIVDFNSPMLAAMVREWGGVPVRHEIIPDDFAALKDAVSRAAAEYDMVLTIAGASAGREDFTAAVVRACGTLFAHGVAIKPGKPVVLGAVAGKPFIGLPGYPVSTVLNAELFARPVIFAKQGRVVPDREKVAATLSRRVVSPAGVEEFVRVKLGRTGEKIVATPLGRGAGRLMTLVQADGILRVPRFAEGFEAGSVVTVELLRTRREIEETIVIIGSHDLALDIIANFLRLKFPEATLSSAHVGSLGGLLAVKRGEAHAAGTHLLDEETGEYNVPYVQRYLAGVPVVLVNLSYREQGFIVIPGNPKGIRDFSDLLREEVRFVNRQRGAGTRVLLDFHLRRLGLDPQRITGYQREEYTHMAVAAAVAGGTADVGLGIRAAAVALGLDFVPVAEERYDLCVLKEHWEGKVGERLRVVLGDPEFRAAVLARGGYDLRDCGQVLYVQE</sequence>
<dbReference type="GO" id="GO:0046872">
    <property type="term" value="F:metal ion binding"/>
    <property type="evidence" value="ECO:0007669"/>
    <property type="project" value="UniProtKB-UniRule"/>
</dbReference>
<dbReference type="SUPFAM" id="SSF53218">
    <property type="entry name" value="Molybdenum cofactor biosynthesis proteins"/>
    <property type="match status" value="1"/>
</dbReference>
<dbReference type="CDD" id="cd00887">
    <property type="entry name" value="MoeA"/>
    <property type="match status" value="1"/>
</dbReference>
<dbReference type="PANTHER" id="PTHR10192">
    <property type="entry name" value="MOLYBDOPTERIN BIOSYNTHESIS PROTEIN"/>
    <property type="match status" value="1"/>
</dbReference>
<evidence type="ECO:0000259" key="11">
    <source>
        <dbReference type="SMART" id="SM00852"/>
    </source>
</evidence>
<dbReference type="InterPro" id="IPR038987">
    <property type="entry name" value="MoeA-like"/>
</dbReference>
<keyword evidence="8 10" id="KW-0501">Molybdenum cofactor biosynthesis</keyword>
<proteinExistence type="inferred from homology"/>
<accession>A0A3N5B2U9</accession>
<keyword evidence="10" id="KW-0808">Transferase</keyword>
<dbReference type="SMART" id="SM00852">
    <property type="entry name" value="MoCF_biosynth"/>
    <property type="match status" value="1"/>
</dbReference>
<dbReference type="Pfam" id="PF03453">
    <property type="entry name" value="MoeA_N"/>
    <property type="match status" value="1"/>
</dbReference>
<keyword evidence="10" id="KW-0460">Magnesium</keyword>